<accession>A0A6G1KE92</accession>
<evidence type="ECO:0000313" key="2">
    <source>
        <dbReference type="Proteomes" id="UP000799428"/>
    </source>
</evidence>
<reference evidence="1" key="1">
    <citation type="journal article" date="2020" name="Stud. Mycol.">
        <title>101 Dothideomycetes genomes: a test case for predicting lifestyles and emergence of pathogens.</title>
        <authorList>
            <person name="Haridas S."/>
            <person name="Albert R."/>
            <person name="Binder M."/>
            <person name="Bloem J."/>
            <person name="Labutti K."/>
            <person name="Salamov A."/>
            <person name="Andreopoulos B."/>
            <person name="Baker S."/>
            <person name="Barry K."/>
            <person name="Bills G."/>
            <person name="Bluhm B."/>
            <person name="Cannon C."/>
            <person name="Castanera R."/>
            <person name="Culley D."/>
            <person name="Daum C."/>
            <person name="Ezra D."/>
            <person name="Gonzalez J."/>
            <person name="Henrissat B."/>
            <person name="Kuo A."/>
            <person name="Liang C."/>
            <person name="Lipzen A."/>
            <person name="Lutzoni F."/>
            <person name="Magnuson J."/>
            <person name="Mondo S."/>
            <person name="Nolan M."/>
            <person name="Ohm R."/>
            <person name="Pangilinan J."/>
            <person name="Park H.-J."/>
            <person name="Ramirez L."/>
            <person name="Alfaro M."/>
            <person name="Sun H."/>
            <person name="Tritt A."/>
            <person name="Yoshinaga Y."/>
            <person name="Zwiers L.-H."/>
            <person name="Turgeon B."/>
            <person name="Goodwin S."/>
            <person name="Spatafora J."/>
            <person name="Crous P."/>
            <person name="Grigoriev I."/>
        </authorList>
    </citation>
    <scope>NUCLEOTIDE SEQUENCE</scope>
    <source>
        <strain evidence="1">CBS 279.74</strain>
    </source>
</reference>
<name>A0A6G1KE92_9PLEO</name>
<dbReference type="Proteomes" id="UP000799428">
    <property type="component" value="Unassembled WGS sequence"/>
</dbReference>
<dbReference type="AlphaFoldDB" id="A0A6G1KE92"/>
<protein>
    <submittedName>
        <fullName evidence="1">Uncharacterized protein</fullName>
    </submittedName>
</protein>
<keyword evidence="2" id="KW-1185">Reference proteome</keyword>
<evidence type="ECO:0000313" key="1">
    <source>
        <dbReference type="EMBL" id="KAF2711169.1"/>
    </source>
</evidence>
<dbReference type="OrthoDB" id="4424523at2759"/>
<sequence>MHDCQRIIKVLKDDPERKWGFVIYRCTYGDDAAWERFMTHMKMRTRLNLRRVEDYDIYSRLAWTVIEDPKLDEADDDVVRERFAQWTKTETDYSFGTARHQACVLVRKRYLDSVLAGPPPEKFDAKSEGYLELVSLHRDEGWTFVGASALLPRIYTLLEGPGWHNFALKRGIANP</sequence>
<proteinExistence type="predicted"/>
<organism evidence="1 2">
    <name type="scientific">Pleomassaria siparia CBS 279.74</name>
    <dbReference type="NCBI Taxonomy" id="1314801"/>
    <lineage>
        <taxon>Eukaryota</taxon>
        <taxon>Fungi</taxon>
        <taxon>Dikarya</taxon>
        <taxon>Ascomycota</taxon>
        <taxon>Pezizomycotina</taxon>
        <taxon>Dothideomycetes</taxon>
        <taxon>Pleosporomycetidae</taxon>
        <taxon>Pleosporales</taxon>
        <taxon>Pleomassariaceae</taxon>
        <taxon>Pleomassaria</taxon>
    </lineage>
</organism>
<dbReference type="EMBL" id="MU005768">
    <property type="protein sequence ID" value="KAF2711169.1"/>
    <property type="molecule type" value="Genomic_DNA"/>
</dbReference>
<gene>
    <name evidence="1" type="ORF">K504DRAFT_466183</name>
</gene>